<dbReference type="PANTHER" id="PTHR42749">
    <property type="entry name" value="CELL SHAPE-DETERMINING PROTEIN MREB"/>
    <property type="match status" value="1"/>
</dbReference>
<accession>A0A1F4V448</accession>
<comment type="caution">
    <text evidence="6">Lacks conserved residue(s) required for the propagation of feature annotation.</text>
</comment>
<dbReference type="NCBIfam" id="TIGR00904">
    <property type="entry name" value="mreB"/>
    <property type="match status" value="1"/>
</dbReference>
<dbReference type="Gene3D" id="3.30.420.40">
    <property type="match status" value="3"/>
</dbReference>
<protein>
    <recommendedName>
        <fullName evidence="6">Cell shape-determining protein MreB</fullName>
    </recommendedName>
</protein>
<name>A0A1F4V448_UNCKA</name>
<dbReference type="SUPFAM" id="SSF53067">
    <property type="entry name" value="Actin-like ATPase domain"/>
    <property type="match status" value="2"/>
</dbReference>
<dbReference type="GO" id="GO:0008360">
    <property type="term" value="P:regulation of cell shape"/>
    <property type="evidence" value="ECO:0007669"/>
    <property type="project" value="UniProtKB-UniRule"/>
</dbReference>
<evidence type="ECO:0000313" key="7">
    <source>
        <dbReference type="EMBL" id="OGC51948.1"/>
    </source>
</evidence>
<keyword evidence="4 6" id="KW-0133">Cell shape</keyword>
<gene>
    <name evidence="6" type="primary">mreB</name>
    <name evidence="7" type="ORF">A2W32_01940</name>
</gene>
<reference evidence="7 8" key="1">
    <citation type="journal article" date="2016" name="Nat. Commun.">
        <title>Thousands of microbial genomes shed light on interconnected biogeochemical processes in an aquifer system.</title>
        <authorList>
            <person name="Anantharaman K."/>
            <person name="Brown C.T."/>
            <person name="Hug L.A."/>
            <person name="Sharon I."/>
            <person name="Castelle C.J."/>
            <person name="Probst A.J."/>
            <person name="Thomas B.C."/>
            <person name="Singh A."/>
            <person name="Wilkins M.J."/>
            <person name="Karaoz U."/>
            <person name="Brodie E.L."/>
            <person name="Williams K.H."/>
            <person name="Hubbard S.S."/>
            <person name="Banfield J.F."/>
        </authorList>
    </citation>
    <scope>NUCLEOTIDE SEQUENCE [LARGE SCALE GENOMIC DNA]</scope>
</reference>
<keyword evidence="1 6" id="KW-0963">Cytoplasm</keyword>
<dbReference type="GO" id="GO:0005524">
    <property type="term" value="F:ATP binding"/>
    <property type="evidence" value="ECO:0007669"/>
    <property type="project" value="UniProtKB-KW"/>
</dbReference>
<comment type="caution">
    <text evidence="7">The sequence shown here is derived from an EMBL/GenBank/DDBJ whole genome shotgun (WGS) entry which is preliminary data.</text>
</comment>
<comment type="function">
    <text evidence="6">Forms membrane-associated dynamic filaments that are essential for cell shape determination. Acts by regulating cell wall synthesis and cell elongation, and thus cell shape. A feedback loop between cell geometry and MreB localization may maintain elongated cell shape by targeting cell wall growth to regions of negative cell wall curvature.</text>
</comment>
<dbReference type="InterPro" id="IPR004753">
    <property type="entry name" value="MreB"/>
</dbReference>
<dbReference type="HAMAP" id="MF_02207">
    <property type="entry name" value="MreB"/>
    <property type="match status" value="1"/>
</dbReference>
<comment type="subcellular location">
    <subcellularLocation>
        <location evidence="6">Cytoplasm</location>
    </subcellularLocation>
    <text evidence="6">Membrane-associated.</text>
</comment>
<dbReference type="InterPro" id="IPR056546">
    <property type="entry name" value="MreB_MamK-like"/>
</dbReference>
<dbReference type="CDD" id="cd10225">
    <property type="entry name" value="ASKHA_NBD_MreB-like"/>
    <property type="match status" value="1"/>
</dbReference>
<dbReference type="Pfam" id="PF06723">
    <property type="entry name" value="MreB_Mbl"/>
    <property type="match status" value="1"/>
</dbReference>
<proteinExistence type="inferred from homology"/>
<dbReference type="EMBL" id="MEUT01000007">
    <property type="protein sequence ID" value="OGC51948.1"/>
    <property type="molecule type" value="Genomic_DNA"/>
</dbReference>
<keyword evidence="2 6" id="KW-0547">Nucleotide-binding</keyword>
<evidence type="ECO:0000256" key="6">
    <source>
        <dbReference type="HAMAP-Rule" id="MF_02207"/>
    </source>
</evidence>
<keyword evidence="3 6" id="KW-0067">ATP-binding</keyword>
<feature type="binding site" evidence="6">
    <location>
        <begin position="167"/>
        <end position="169"/>
    </location>
    <ligand>
        <name>ATP</name>
        <dbReference type="ChEBI" id="CHEBI:30616"/>
    </ligand>
</feature>
<evidence type="ECO:0000256" key="5">
    <source>
        <dbReference type="ARBA" id="ARBA00023458"/>
    </source>
</evidence>
<dbReference type="AlphaFoldDB" id="A0A1F4V448"/>
<evidence type="ECO:0000256" key="4">
    <source>
        <dbReference type="ARBA" id="ARBA00022960"/>
    </source>
</evidence>
<dbReference type="STRING" id="1802610.A2W32_01940"/>
<dbReference type="NCBIfam" id="NF010539">
    <property type="entry name" value="PRK13927.1"/>
    <property type="match status" value="1"/>
</dbReference>
<dbReference type="Proteomes" id="UP000177371">
    <property type="component" value="Unassembled WGS sequence"/>
</dbReference>
<dbReference type="GO" id="GO:0005737">
    <property type="term" value="C:cytoplasm"/>
    <property type="evidence" value="ECO:0007669"/>
    <property type="project" value="UniProtKB-SubCell"/>
</dbReference>
<feature type="binding site" evidence="6">
    <location>
        <begin position="19"/>
        <end position="21"/>
    </location>
    <ligand>
        <name>ATP</name>
        <dbReference type="ChEBI" id="CHEBI:30616"/>
    </ligand>
</feature>
<feature type="binding site" evidence="6">
    <location>
        <begin position="215"/>
        <end position="218"/>
    </location>
    <ligand>
        <name>ATP</name>
        <dbReference type="ChEBI" id="CHEBI:30616"/>
    </ligand>
</feature>
<dbReference type="PRINTS" id="PR01652">
    <property type="entry name" value="SHAPEPROTEIN"/>
</dbReference>
<evidence type="ECO:0000256" key="2">
    <source>
        <dbReference type="ARBA" id="ARBA00022741"/>
    </source>
</evidence>
<comment type="similarity">
    <text evidence="5 6">Belongs to the FtsA/MreB family.</text>
</comment>
<comment type="subunit">
    <text evidence="6">Forms polymers.</text>
</comment>
<dbReference type="InterPro" id="IPR043129">
    <property type="entry name" value="ATPase_NBD"/>
</dbReference>
<evidence type="ECO:0000256" key="3">
    <source>
        <dbReference type="ARBA" id="ARBA00022840"/>
    </source>
</evidence>
<sequence length="347" mass="37659">MLNRIFGYFSHDIGIDLGTANTLVYVKGKGILIREPSVVTIHKKTKEVLAVGNEAKKMLGKTPNNIVAVRPLRDGVISDFYVTEKMLSYFIGLVHDMPSRFPKIPRPRIVIGVPSGVTSVERKAVVDAARNAGAREAFLLEEPMAAAIGAGLEISEPKGNMIVDLGGGTTEIAVISLGGIVISKSLRIAGDELDMEIVNYAKHKYNLLLGERTAEEIKINVGNVADTEKEYESKAVFRGRDLRTGLPKAVDVSAHEIREILLPPVYSIIETIKDALEETPAELISDIIKNGIVLAGGTSQLKGLDRLLMVELKVPVRVVEDPMTAVVKGCGKVLDDMDLLMKVKISL</sequence>
<evidence type="ECO:0000256" key="1">
    <source>
        <dbReference type="ARBA" id="ARBA00022490"/>
    </source>
</evidence>
<organism evidence="7 8">
    <name type="scientific">candidate division WWE3 bacterium RBG_16_37_10</name>
    <dbReference type="NCBI Taxonomy" id="1802610"/>
    <lineage>
        <taxon>Bacteria</taxon>
        <taxon>Katanobacteria</taxon>
    </lineage>
</organism>
<dbReference type="PANTHER" id="PTHR42749:SF1">
    <property type="entry name" value="CELL SHAPE-DETERMINING PROTEIN MREB"/>
    <property type="match status" value="1"/>
</dbReference>
<dbReference type="GO" id="GO:0000902">
    <property type="term" value="P:cell morphogenesis"/>
    <property type="evidence" value="ECO:0007669"/>
    <property type="project" value="InterPro"/>
</dbReference>
<evidence type="ECO:0000313" key="8">
    <source>
        <dbReference type="Proteomes" id="UP000177371"/>
    </source>
</evidence>